<dbReference type="RefSeq" id="WP_136842716.1">
    <property type="nucleotide sequence ID" value="NZ_SWBR01000004.1"/>
</dbReference>
<gene>
    <name evidence="2" type="ORF">FA048_15395</name>
</gene>
<sequence length="127" mass="14288">MTPHNKEEIIKNYISAYNSFDFEGMCAYLHPDIEFINIDKGEPNLTLNGLSAFRTQAEQAAAIFKVRHQEITSIFYGDNHVEVDIHYTGIVAIALPNGLKDGDQIELKGKSVFQFHDGLITKLVDMS</sequence>
<evidence type="ECO:0000313" key="3">
    <source>
        <dbReference type="Proteomes" id="UP000309488"/>
    </source>
</evidence>
<dbReference type="Gene3D" id="3.10.450.50">
    <property type="match status" value="1"/>
</dbReference>
<comment type="caution">
    <text evidence="2">The sequence shown here is derived from an EMBL/GenBank/DDBJ whole genome shotgun (WGS) entry which is preliminary data.</text>
</comment>
<dbReference type="OrthoDB" id="582835at2"/>
<dbReference type="Pfam" id="PF12680">
    <property type="entry name" value="SnoaL_2"/>
    <property type="match status" value="1"/>
</dbReference>
<dbReference type="EMBL" id="SWBR01000004">
    <property type="protein sequence ID" value="TKC06590.1"/>
    <property type="molecule type" value="Genomic_DNA"/>
</dbReference>
<dbReference type="InterPro" id="IPR032710">
    <property type="entry name" value="NTF2-like_dom_sf"/>
</dbReference>
<evidence type="ECO:0000313" key="2">
    <source>
        <dbReference type="EMBL" id="TKC06590.1"/>
    </source>
</evidence>
<feature type="domain" description="SnoaL-like" evidence="1">
    <location>
        <begin position="11"/>
        <end position="122"/>
    </location>
</feature>
<organism evidence="2 3">
    <name type="scientific">Pedobacter polaris</name>
    <dbReference type="NCBI Taxonomy" id="2571273"/>
    <lineage>
        <taxon>Bacteria</taxon>
        <taxon>Pseudomonadati</taxon>
        <taxon>Bacteroidota</taxon>
        <taxon>Sphingobacteriia</taxon>
        <taxon>Sphingobacteriales</taxon>
        <taxon>Sphingobacteriaceae</taxon>
        <taxon>Pedobacter</taxon>
    </lineage>
</organism>
<dbReference type="InterPro" id="IPR037401">
    <property type="entry name" value="SnoaL-like"/>
</dbReference>
<accession>A0A4U1CIQ4</accession>
<protein>
    <submittedName>
        <fullName evidence="2">Nuclear transport factor 2 family protein</fullName>
    </submittedName>
</protein>
<keyword evidence="3" id="KW-1185">Reference proteome</keyword>
<proteinExistence type="predicted"/>
<evidence type="ECO:0000259" key="1">
    <source>
        <dbReference type="Pfam" id="PF12680"/>
    </source>
</evidence>
<name>A0A4U1CIQ4_9SPHI</name>
<dbReference type="SUPFAM" id="SSF54427">
    <property type="entry name" value="NTF2-like"/>
    <property type="match status" value="1"/>
</dbReference>
<dbReference type="Proteomes" id="UP000309488">
    <property type="component" value="Unassembled WGS sequence"/>
</dbReference>
<reference evidence="2 3" key="1">
    <citation type="submission" date="2019-04" db="EMBL/GenBank/DDBJ databases">
        <title>Pedobacter sp. RP-3-22 sp. nov., isolated from Arctic soil.</title>
        <authorList>
            <person name="Dahal R.H."/>
            <person name="Kim D.-U."/>
        </authorList>
    </citation>
    <scope>NUCLEOTIDE SEQUENCE [LARGE SCALE GENOMIC DNA]</scope>
    <source>
        <strain evidence="2 3">RP-3-22</strain>
    </source>
</reference>
<dbReference type="AlphaFoldDB" id="A0A4U1CIQ4"/>